<dbReference type="CDD" id="cd00063">
    <property type="entry name" value="FN3"/>
    <property type="match status" value="3"/>
</dbReference>
<dbReference type="Pfam" id="PF17869">
    <property type="entry name" value="Cys_box"/>
    <property type="match status" value="1"/>
</dbReference>
<dbReference type="SMART" id="SM00060">
    <property type="entry name" value="FN3"/>
    <property type="match status" value="3"/>
</dbReference>
<dbReference type="InterPro" id="IPR040957">
    <property type="entry name" value="Anosmin-1_Cys_box"/>
</dbReference>
<dbReference type="GeneID" id="103128084"/>
<dbReference type="PROSITE" id="PS51390">
    <property type="entry name" value="WAP"/>
    <property type="match status" value="1"/>
</dbReference>
<name>A0ABM3WQ31_ERIEU</name>
<feature type="region of interest" description="Disordered" evidence="1">
    <location>
        <begin position="580"/>
        <end position="606"/>
    </location>
</feature>
<proteinExistence type="predicted"/>
<evidence type="ECO:0000259" key="2">
    <source>
        <dbReference type="PROSITE" id="PS50853"/>
    </source>
</evidence>
<accession>A0ABM3WQ31</accession>
<dbReference type="PRINTS" id="PR00003">
    <property type="entry name" value="4DISULPHCORE"/>
</dbReference>
<dbReference type="SUPFAM" id="SSF57256">
    <property type="entry name" value="Elafin-like"/>
    <property type="match status" value="1"/>
</dbReference>
<feature type="region of interest" description="Disordered" evidence="1">
    <location>
        <begin position="460"/>
        <end position="486"/>
    </location>
</feature>
<evidence type="ECO:0000313" key="4">
    <source>
        <dbReference type="Proteomes" id="UP001652624"/>
    </source>
</evidence>
<dbReference type="InterPro" id="IPR036116">
    <property type="entry name" value="FN3_sf"/>
</dbReference>
<dbReference type="Pfam" id="PF00095">
    <property type="entry name" value="WAP"/>
    <property type="match status" value="1"/>
</dbReference>
<dbReference type="CDD" id="cd00199">
    <property type="entry name" value="WAP"/>
    <property type="match status" value="1"/>
</dbReference>
<dbReference type="RefSeq" id="XP_060038677.1">
    <property type="nucleotide sequence ID" value="XM_060182694.1"/>
</dbReference>
<dbReference type="InterPro" id="IPR036645">
    <property type="entry name" value="Elafin-like_sf"/>
</dbReference>
<evidence type="ECO:0000313" key="5">
    <source>
        <dbReference type="RefSeq" id="XP_060038677.1"/>
    </source>
</evidence>
<protein>
    <submittedName>
        <fullName evidence="5">Anosmin-1</fullName>
    </submittedName>
</protein>
<dbReference type="InterPro" id="IPR008197">
    <property type="entry name" value="WAP_dom"/>
</dbReference>
<feature type="domain" description="Fibronectin type-III" evidence="2">
    <location>
        <begin position="355"/>
        <end position="463"/>
    </location>
</feature>
<feature type="domain" description="Fibronectin type-III" evidence="2">
    <location>
        <begin position="608"/>
        <end position="711"/>
    </location>
</feature>
<dbReference type="InterPro" id="IPR013783">
    <property type="entry name" value="Ig-like_fold"/>
</dbReference>
<feature type="region of interest" description="Disordered" evidence="1">
    <location>
        <begin position="57"/>
        <end position="77"/>
    </location>
</feature>
<evidence type="ECO:0000259" key="3">
    <source>
        <dbReference type="PROSITE" id="PS51390"/>
    </source>
</evidence>
<dbReference type="Gene3D" id="4.10.75.10">
    <property type="entry name" value="Elafin-like"/>
    <property type="match status" value="1"/>
</dbReference>
<dbReference type="Pfam" id="PF00041">
    <property type="entry name" value="fn3"/>
    <property type="match status" value="3"/>
</dbReference>
<dbReference type="Gene3D" id="2.60.40.10">
    <property type="entry name" value="Immunoglobulins"/>
    <property type="match status" value="3"/>
</dbReference>
<dbReference type="PANTHER" id="PTHR14131">
    <property type="entry name" value="ANOSMIN"/>
    <property type="match status" value="1"/>
</dbReference>
<dbReference type="PROSITE" id="PS50853">
    <property type="entry name" value="FN3"/>
    <property type="match status" value="3"/>
</dbReference>
<gene>
    <name evidence="5" type="primary">ANOS1</name>
</gene>
<dbReference type="SMART" id="SM00217">
    <property type="entry name" value="WAP"/>
    <property type="match status" value="1"/>
</dbReference>
<dbReference type="SUPFAM" id="SSF49265">
    <property type="entry name" value="Fibronectin type III"/>
    <property type="match status" value="2"/>
</dbReference>
<dbReference type="InterPro" id="IPR003961">
    <property type="entry name" value="FN3_dom"/>
</dbReference>
<reference evidence="5" key="1">
    <citation type="submission" date="2025-08" db="UniProtKB">
        <authorList>
            <consortium name="RefSeq"/>
        </authorList>
    </citation>
    <scope>IDENTIFICATION</scope>
</reference>
<feature type="domain" description="Fibronectin type-III" evidence="2">
    <location>
        <begin position="249"/>
        <end position="350"/>
    </location>
</feature>
<evidence type="ECO:0000256" key="1">
    <source>
        <dbReference type="SAM" id="MobiDB-lite"/>
    </source>
</evidence>
<organism evidence="4 5">
    <name type="scientific">Erinaceus europaeus</name>
    <name type="common">Western European hedgehog</name>
    <dbReference type="NCBI Taxonomy" id="9365"/>
    <lineage>
        <taxon>Eukaryota</taxon>
        <taxon>Metazoa</taxon>
        <taxon>Chordata</taxon>
        <taxon>Craniata</taxon>
        <taxon>Vertebrata</taxon>
        <taxon>Euteleostomi</taxon>
        <taxon>Mammalia</taxon>
        <taxon>Eutheria</taxon>
        <taxon>Laurasiatheria</taxon>
        <taxon>Eulipotyphla</taxon>
        <taxon>Erinaceidae</taxon>
        <taxon>Erinaceinae</taxon>
        <taxon>Erinaceus</taxon>
    </lineage>
</organism>
<dbReference type="InterPro" id="IPR042447">
    <property type="entry name" value="Anosmin-1"/>
</dbReference>
<keyword evidence="4" id="KW-1185">Reference proteome</keyword>
<dbReference type="PANTHER" id="PTHR14131:SF5">
    <property type="entry name" value="ANOSMIN-1"/>
    <property type="match status" value="1"/>
</dbReference>
<dbReference type="Proteomes" id="UP001652624">
    <property type="component" value="Chromosome X"/>
</dbReference>
<sequence length="729" mass="78475">MVSVWSCSPAKACSESVLCIFAQAVDQARWPVGCKSSKEKAHRTPSPAVRAVRAVQAVQGARGAGRRDAGGAGRAGPGAGWGAAGRGGGGGGFGGAAAGRGAGRGEFAPGALCGALPQSAAHARGRRAPAPPEQWLLGLVSESQQCSKCLEPCKESWDPWKQKCPSFCEPLFPTKSYECLASCEFLQSLLVVKQGGCPAPDKASGFAAACVDSCSRDTECAGPRKCCPNGCGHTCQGPRTPYRGVPLKPRKEVRFWEQPPGQLELSWSCKFNVSIEPVIYVLQTRWNYGFHPSEDAAGPWQTVAQTTDQRVQLADLPPSRWYQFRVAAVNVHGTRGFTAPSKHFRSSREPSAPPAPANLRVGNATALGDNGRVSVRVLWEAPLEPEVPVHHYKAFWTWAAHGAGTTPTHKRRRKTTQAAQTWVELEQLQPGRSYSLEVQAVGYWGQTRVKGPKGVLHFTAPPANKKPPERTGGGTAQPPAQRRRPGRVLDVGTPFYLDGRLQAKVYWKRLEEPALAQYHVQWFPEVCSYNSTPGPSSRTTQENHLVLSDLAFSCKYRVIVTSTGPQGQLRAEAVFSTPPCSSVKGSGHQHPSCPTTQTAPGPPKVPARPENLSVSFSVLAGNVSGHFTWQMAAEAPVTGIQVTWAEVTQDSRDCSLPNCVVSEALVLPPDRSGLTVPGLRPDTLYHLQLQALTAAGEGPATIWTFHTPRLPVHGHHGHPQDYKPLVQRL</sequence>
<feature type="domain" description="WAP" evidence="3">
    <location>
        <begin position="190"/>
        <end position="239"/>
    </location>
</feature>